<feature type="region of interest" description="Disordered" evidence="1">
    <location>
        <begin position="203"/>
        <end position="250"/>
    </location>
</feature>
<feature type="transmembrane region" description="Helical" evidence="2">
    <location>
        <begin position="308"/>
        <end position="326"/>
    </location>
</feature>
<dbReference type="CDD" id="cd00060">
    <property type="entry name" value="FHA"/>
    <property type="match status" value="1"/>
</dbReference>
<sequence length="534" mass="60423">MSEEIAGLQVRYIDRGGHYMVIDQGISREQLNELQTQMLTASTIPGVLPLRIDEIDLQIQLLYDISTYKMLHYALQIRRLTDKNAVELITRMTDILSNSVNYLLQEGKYVIHDRMIYVGENWGDVSLAYVPIHHAAIPSLQNQFKKLLATLAQYLHNHHEPSEAVKALQRYCDRSAWTLAGFKEEVAGFQPAPDWFYQSNENKKANESKNKQEIQADSSPILTTQTQAPAPEIQPKIEYSQPVPPRSTVDSEDYAKDESVLAKQLVHDHVEQLREESNWKGTWWDEVEEESPKKSLMNINLSQKTAKMIIYVLLAVTVVLGAQTAMEPTDLWLYPSSGMLVLLLISLFVLKDCLLSNKEKTEREQSIPPSRMNTFIPHEPNDLPNHTEPKNLDSYYDQLGNRTTLLSSSHPMATTLLDAKSKAEFAQGIVRVNPAPIEPTLEVSTNGRLEIKRIHQTPYLIGRDETGANLIIQTQGVSRIHAEVSEGLNGYVIRDLDSKNGTTLNEQTLVPYESYLLSDGDVIGIVSSKMIFRK</sequence>
<dbReference type="SMART" id="SM00240">
    <property type="entry name" value="FHA"/>
    <property type="match status" value="1"/>
</dbReference>
<dbReference type="PANTHER" id="PTHR23308">
    <property type="entry name" value="NUCLEAR INHIBITOR OF PROTEIN PHOSPHATASE-1"/>
    <property type="match status" value="1"/>
</dbReference>
<keyword evidence="2" id="KW-0812">Transmembrane</keyword>
<evidence type="ECO:0000256" key="2">
    <source>
        <dbReference type="SAM" id="Phobius"/>
    </source>
</evidence>
<feature type="domain" description="FHA" evidence="3">
    <location>
        <begin position="459"/>
        <end position="509"/>
    </location>
</feature>
<feature type="compositionally biased region" description="Basic and acidic residues" evidence="1">
    <location>
        <begin position="203"/>
        <end position="214"/>
    </location>
</feature>
<dbReference type="Pfam" id="PF00498">
    <property type="entry name" value="FHA"/>
    <property type="match status" value="1"/>
</dbReference>
<dbReference type="InterPro" id="IPR000253">
    <property type="entry name" value="FHA_dom"/>
</dbReference>
<reference evidence="4 5" key="1">
    <citation type="submission" date="2019-03" db="EMBL/GenBank/DDBJ databases">
        <authorList>
            <person name="Kim M.K.M."/>
        </authorList>
    </citation>
    <scope>NUCLEOTIDE SEQUENCE [LARGE SCALE GENOMIC DNA]</scope>
    <source>
        <strain evidence="4 5">18JY21-1</strain>
    </source>
</reference>
<evidence type="ECO:0000313" key="4">
    <source>
        <dbReference type="EMBL" id="TCZ81012.1"/>
    </source>
</evidence>
<dbReference type="RefSeq" id="WP_132415882.1">
    <property type="nucleotide sequence ID" value="NZ_SKFG01000001.1"/>
</dbReference>
<dbReference type="OrthoDB" id="9783862at2"/>
<organism evidence="4 5">
    <name type="scientific">Paenibacillus albiflavus</name>
    <dbReference type="NCBI Taxonomy" id="2545760"/>
    <lineage>
        <taxon>Bacteria</taxon>
        <taxon>Bacillati</taxon>
        <taxon>Bacillota</taxon>
        <taxon>Bacilli</taxon>
        <taxon>Bacillales</taxon>
        <taxon>Paenibacillaceae</taxon>
        <taxon>Paenibacillus</taxon>
    </lineage>
</organism>
<protein>
    <submittedName>
        <fullName evidence="4">FHA domain-containing protein</fullName>
    </submittedName>
</protein>
<keyword evidence="2" id="KW-0472">Membrane</keyword>
<name>A0A4V2WQ15_9BACL</name>
<keyword evidence="2" id="KW-1133">Transmembrane helix</keyword>
<evidence type="ECO:0000313" key="5">
    <source>
        <dbReference type="Proteomes" id="UP000295418"/>
    </source>
</evidence>
<dbReference type="AlphaFoldDB" id="A0A4V2WQ15"/>
<dbReference type="InterPro" id="IPR008984">
    <property type="entry name" value="SMAD_FHA_dom_sf"/>
</dbReference>
<dbReference type="Pfam" id="PF19909">
    <property type="entry name" value="DUF6382"/>
    <property type="match status" value="1"/>
</dbReference>
<feature type="transmembrane region" description="Helical" evidence="2">
    <location>
        <begin position="332"/>
        <end position="350"/>
    </location>
</feature>
<feature type="compositionally biased region" description="Polar residues" evidence="1">
    <location>
        <begin position="215"/>
        <end position="228"/>
    </location>
</feature>
<dbReference type="InterPro" id="IPR045962">
    <property type="entry name" value="DUF6382"/>
</dbReference>
<dbReference type="SUPFAM" id="SSF49879">
    <property type="entry name" value="SMAD/FHA domain"/>
    <property type="match status" value="1"/>
</dbReference>
<dbReference type="InterPro" id="IPR050923">
    <property type="entry name" value="Cell_Proc_Reg/RNA_Proc"/>
</dbReference>
<gene>
    <name evidence="4" type="ORF">E0485_01650</name>
</gene>
<dbReference type="Gene3D" id="2.60.200.20">
    <property type="match status" value="1"/>
</dbReference>
<proteinExistence type="predicted"/>
<evidence type="ECO:0000259" key="3">
    <source>
        <dbReference type="PROSITE" id="PS50006"/>
    </source>
</evidence>
<accession>A0A4V2WQ15</accession>
<dbReference type="EMBL" id="SKFG01000001">
    <property type="protein sequence ID" value="TCZ81012.1"/>
    <property type="molecule type" value="Genomic_DNA"/>
</dbReference>
<dbReference type="Proteomes" id="UP000295418">
    <property type="component" value="Unassembled WGS sequence"/>
</dbReference>
<keyword evidence="5" id="KW-1185">Reference proteome</keyword>
<comment type="caution">
    <text evidence="4">The sequence shown here is derived from an EMBL/GenBank/DDBJ whole genome shotgun (WGS) entry which is preliminary data.</text>
</comment>
<dbReference type="PROSITE" id="PS50006">
    <property type="entry name" value="FHA_DOMAIN"/>
    <property type="match status" value="1"/>
</dbReference>
<evidence type="ECO:0000256" key="1">
    <source>
        <dbReference type="SAM" id="MobiDB-lite"/>
    </source>
</evidence>